<reference evidence="1" key="1">
    <citation type="submission" date="2018-02" db="EMBL/GenBank/DDBJ databases">
        <title>Rhizophora mucronata_Transcriptome.</title>
        <authorList>
            <person name="Meera S.P."/>
            <person name="Sreeshan A."/>
            <person name="Augustine A."/>
        </authorList>
    </citation>
    <scope>NUCLEOTIDE SEQUENCE</scope>
    <source>
        <tissue evidence="1">Leaf</tissue>
    </source>
</reference>
<keyword evidence="1" id="KW-0436">Ligase</keyword>
<evidence type="ECO:0000313" key="1">
    <source>
        <dbReference type="EMBL" id="MBX19180.1"/>
    </source>
</evidence>
<dbReference type="EMBL" id="GGEC01038693">
    <property type="protein sequence ID" value="MBX19177.1"/>
    <property type="molecule type" value="Transcribed_RNA"/>
</dbReference>
<organism evidence="1">
    <name type="scientific">Rhizophora mucronata</name>
    <name type="common">Asiatic mangrove</name>
    <dbReference type="NCBI Taxonomy" id="61149"/>
    <lineage>
        <taxon>Eukaryota</taxon>
        <taxon>Viridiplantae</taxon>
        <taxon>Streptophyta</taxon>
        <taxon>Embryophyta</taxon>
        <taxon>Tracheophyta</taxon>
        <taxon>Spermatophyta</taxon>
        <taxon>Magnoliopsida</taxon>
        <taxon>eudicotyledons</taxon>
        <taxon>Gunneridae</taxon>
        <taxon>Pentapetalae</taxon>
        <taxon>rosids</taxon>
        <taxon>fabids</taxon>
        <taxon>Malpighiales</taxon>
        <taxon>Rhizophoraceae</taxon>
        <taxon>Rhizophora</taxon>
    </lineage>
</organism>
<dbReference type="EMBL" id="GGEC01038703">
    <property type="protein sequence ID" value="MBX19187.1"/>
    <property type="molecule type" value="Transcribed_RNA"/>
</dbReference>
<dbReference type="GO" id="GO:0016874">
    <property type="term" value="F:ligase activity"/>
    <property type="evidence" value="ECO:0007669"/>
    <property type="project" value="UniProtKB-KW"/>
</dbReference>
<dbReference type="AlphaFoldDB" id="A0A2P2LMJ4"/>
<name>A0A2P2LMJ4_RHIMU</name>
<dbReference type="EMBL" id="GGEC01038705">
    <property type="protein sequence ID" value="MBX19189.1"/>
    <property type="molecule type" value="Transcribed_RNA"/>
</dbReference>
<proteinExistence type="predicted"/>
<accession>A0A2P2LMJ4</accession>
<dbReference type="EMBL" id="GGEC01038696">
    <property type="protein sequence ID" value="MBX19180.1"/>
    <property type="molecule type" value="Transcribed_RNA"/>
</dbReference>
<protein>
    <submittedName>
        <fullName evidence="1">2-succinylbenzoateCoA ligaseic/peroxisomal-like isoform X3</fullName>
    </submittedName>
</protein>
<sequence length="117" mass="12956">MATFAMDCTIRAEWLMITPLGFPVVPEVKQTIAASSGAQKWSNDIDLMVCLRNVSAVDTFDVFMKPEEKEPMKKCHLREVTALLCSSEYQKLQLSSVTNITGFVISIADFASSKLCS</sequence>